<proteinExistence type="predicted"/>
<reference evidence="3" key="2">
    <citation type="submission" date="2018-02" db="UniProtKB">
        <authorList>
            <consortium name="EnsemblPlants"/>
        </authorList>
    </citation>
    <scope>IDENTIFICATION</scope>
    <source>
        <strain evidence="3">Williams 82</strain>
    </source>
</reference>
<organism evidence="2">
    <name type="scientific">Glycine max</name>
    <name type="common">Soybean</name>
    <name type="synonym">Glycine hispida</name>
    <dbReference type="NCBI Taxonomy" id="3847"/>
    <lineage>
        <taxon>Eukaryota</taxon>
        <taxon>Viridiplantae</taxon>
        <taxon>Streptophyta</taxon>
        <taxon>Embryophyta</taxon>
        <taxon>Tracheophyta</taxon>
        <taxon>Spermatophyta</taxon>
        <taxon>Magnoliopsida</taxon>
        <taxon>eudicotyledons</taxon>
        <taxon>Gunneridae</taxon>
        <taxon>Pentapetalae</taxon>
        <taxon>rosids</taxon>
        <taxon>fabids</taxon>
        <taxon>Fabales</taxon>
        <taxon>Fabaceae</taxon>
        <taxon>Papilionoideae</taxon>
        <taxon>50 kb inversion clade</taxon>
        <taxon>NPAAA clade</taxon>
        <taxon>indigoferoid/millettioid clade</taxon>
        <taxon>Phaseoleae</taxon>
        <taxon>Glycine</taxon>
        <taxon>Glycine subgen. Soja</taxon>
    </lineage>
</organism>
<evidence type="ECO:0000256" key="1">
    <source>
        <dbReference type="SAM" id="MobiDB-lite"/>
    </source>
</evidence>
<reference evidence="2" key="3">
    <citation type="submission" date="2018-07" db="EMBL/GenBank/DDBJ databases">
        <title>WGS assembly of Glycine max.</title>
        <authorList>
            <person name="Schmutz J."/>
            <person name="Cannon S."/>
            <person name="Schlueter J."/>
            <person name="Ma J."/>
            <person name="Mitros T."/>
            <person name="Nelson W."/>
            <person name="Hyten D."/>
            <person name="Song Q."/>
            <person name="Thelen J."/>
            <person name="Cheng J."/>
            <person name="Xu D."/>
            <person name="Hellsten U."/>
            <person name="May G."/>
            <person name="Yu Y."/>
            <person name="Sakurai T."/>
            <person name="Umezawa T."/>
            <person name="Bhattacharyya M."/>
            <person name="Sandhu D."/>
            <person name="Valliyodan B."/>
            <person name="Lindquist E."/>
            <person name="Peto M."/>
            <person name="Grant D."/>
            <person name="Shu S."/>
            <person name="Goodstein D."/>
            <person name="Barry K."/>
            <person name="Futrell-Griggs M."/>
            <person name="Abernathy B."/>
            <person name="Du J."/>
            <person name="Tian Z."/>
            <person name="Zhu L."/>
            <person name="Gill N."/>
            <person name="Joshi T."/>
            <person name="Libault M."/>
            <person name="Sethuraman A."/>
            <person name="Zhang X."/>
            <person name="Shinozaki K."/>
            <person name="Nguyen H."/>
            <person name="Wing R."/>
            <person name="Cregan P."/>
            <person name="Specht J."/>
            <person name="Grimwood J."/>
            <person name="Rokhsar D."/>
            <person name="Stacey G."/>
            <person name="Shoemaker R."/>
            <person name="Jackson S."/>
        </authorList>
    </citation>
    <scope>NUCLEOTIDE SEQUENCE</scope>
    <source>
        <tissue evidence="2">Callus</tissue>
    </source>
</reference>
<evidence type="ECO:0000313" key="4">
    <source>
        <dbReference type="Proteomes" id="UP000008827"/>
    </source>
</evidence>
<sequence>MEQPMCENSDIQNDKKTNKLPSLTHSLGNDDGLGVPVAHQRQSHVADDRVPVAPRQSSYNQHRATTAHLGAPPQIPHNFEKTCCIGLANLLTLMRCSKRHILEKRTTPKWIRDQNKPMETFKRNCRKAPVMGHMPLTLHQELNCGLMMLEASLKDVFMELETCPPIIGLVWNN</sequence>
<keyword evidence="4" id="KW-1185">Reference proteome</keyword>
<dbReference type="AlphaFoldDB" id="A0A0R0LA67"/>
<evidence type="ECO:0000313" key="3">
    <source>
        <dbReference type="EnsemblPlants" id="KRH76141"/>
    </source>
</evidence>
<dbReference type="Gramene" id="KRH76141">
    <property type="protein sequence ID" value="KRH76141"/>
    <property type="gene ID" value="GLYMA_01G134300"/>
</dbReference>
<reference evidence="2 3" key="1">
    <citation type="journal article" date="2010" name="Nature">
        <title>Genome sequence of the palaeopolyploid soybean.</title>
        <authorList>
            <person name="Schmutz J."/>
            <person name="Cannon S.B."/>
            <person name="Schlueter J."/>
            <person name="Ma J."/>
            <person name="Mitros T."/>
            <person name="Nelson W."/>
            <person name="Hyten D.L."/>
            <person name="Song Q."/>
            <person name="Thelen J.J."/>
            <person name="Cheng J."/>
            <person name="Xu D."/>
            <person name="Hellsten U."/>
            <person name="May G.D."/>
            <person name="Yu Y."/>
            <person name="Sakurai T."/>
            <person name="Umezawa T."/>
            <person name="Bhattacharyya M.K."/>
            <person name="Sandhu D."/>
            <person name="Valliyodan B."/>
            <person name="Lindquist E."/>
            <person name="Peto M."/>
            <person name="Grant D."/>
            <person name="Shu S."/>
            <person name="Goodstein D."/>
            <person name="Barry K."/>
            <person name="Futrell-Griggs M."/>
            <person name="Abernathy B."/>
            <person name="Du J."/>
            <person name="Tian Z."/>
            <person name="Zhu L."/>
            <person name="Gill N."/>
            <person name="Joshi T."/>
            <person name="Libault M."/>
            <person name="Sethuraman A."/>
            <person name="Zhang X.-C."/>
            <person name="Shinozaki K."/>
            <person name="Nguyen H.T."/>
            <person name="Wing R.A."/>
            <person name="Cregan P."/>
            <person name="Specht J."/>
            <person name="Grimwood J."/>
            <person name="Rokhsar D."/>
            <person name="Stacey G."/>
            <person name="Shoemaker R.C."/>
            <person name="Jackson S.A."/>
        </authorList>
    </citation>
    <scope>NUCLEOTIDE SEQUENCE</scope>
    <source>
        <strain evidence="3">cv. Williams 82</strain>
        <tissue evidence="2">Callus</tissue>
    </source>
</reference>
<gene>
    <name evidence="3" type="primary">LOC121173914</name>
    <name evidence="2" type="ORF">GLYMA_01G134300</name>
</gene>
<feature type="region of interest" description="Disordered" evidence="1">
    <location>
        <begin position="1"/>
        <end position="61"/>
    </location>
</feature>
<protein>
    <submittedName>
        <fullName evidence="2 3">Uncharacterized protein</fullName>
    </submittedName>
</protein>
<accession>A0A0R0LA67</accession>
<evidence type="ECO:0000313" key="2">
    <source>
        <dbReference type="EMBL" id="KRH76141.1"/>
    </source>
</evidence>
<dbReference type="Proteomes" id="UP000008827">
    <property type="component" value="Chromosome 1"/>
</dbReference>
<dbReference type="EMBL" id="CM000834">
    <property type="protein sequence ID" value="KRH76141.1"/>
    <property type="molecule type" value="Genomic_DNA"/>
</dbReference>
<dbReference type="EnsemblPlants" id="KRH76141">
    <property type="protein sequence ID" value="KRH76141"/>
    <property type="gene ID" value="GLYMA_01G134300"/>
</dbReference>
<name>A0A0R0LA67_SOYBN</name>